<dbReference type="EMBL" id="BMJM01000001">
    <property type="protein sequence ID" value="GGE02182.1"/>
    <property type="molecule type" value="Genomic_DNA"/>
</dbReference>
<dbReference type="Proteomes" id="UP000635071">
    <property type="component" value="Unassembled WGS sequence"/>
</dbReference>
<organism evidence="2 3">
    <name type="scientific">Sandarakinorhabdus glacialis</name>
    <dbReference type="NCBI Taxonomy" id="1614636"/>
    <lineage>
        <taxon>Bacteria</taxon>
        <taxon>Pseudomonadati</taxon>
        <taxon>Pseudomonadota</taxon>
        <taxon>Alphaproteobacteria</taxon>
        <taxon>Sphingomonadales</taxon>
        <taxon>Sphingosinicellaceae</taxon>
        <taxon>Sandarakinorhabdus</taxon>
    </lineage>
</organism>
<dbReference type="AlphaFoldDB" id="A0A916ZLM7"/>
<evidence type="ECO:0008006" key="4">
    <source>
        <dbReference type="Google" id="ProtNLM"/>
    </source>
</evidence>
<sequence>MQLAIAPTGFPLKPPPLRAPDAARRDAEIALKFETLIAETLLRSARAAQLGDDGLGASGGQVRDMIDHSRAEAIARAAPLGVARLLAAERARTMPEPRRMETQK</sequence>
<dbReference type="RefSeq" id="WP_188761384.1">
    <property type="nucleotide sequence ID" value="NZ_BMJM01000001.1"/>
</dbReference>
<evidence type="ECO:0000256" key="1">
    <source>
        <dbReference type="SAM" id="MobiDB-lite"/>
    </source>
</evidence>
<gene>
    <name evidence="2" type="ORF">GCM10011529_05740</name>
</gene>
<name>A0A916ZLM7_9SPHN</name>
<reference evidence="2" key="2">
    <citation type="submission" date="2020-09" db="EMBL/GenBank/DDBJ databases">
        <authorList>
            <person name="Sun Q."/>
            <person name="Zhou Y."/>
        </authorList>
    </citation>
    <scope>NUCLEOTIDE SEQUENCE</scope>
    <source>
        <strain evidence="2">CGMCC 1.15519</strain>
    </source>
</reference>
<keyword evidence="3" id="KW-1185">Reference proteome</keyword>
<protein>
    <recommendedName>
        <fullName evidence="4">Flagellar biosynthesis protein FlgJ</fullName>
    </recommendedName>
</protein>
<reference evidence="2" key="1">
    <citation type="journal article" date="2014" name="Int. J. Syst. Evol. Microbiol.">
        <title>Complete genome sequence of Corynebacterium casei LMG S-19264T (=DSM 44701T), isolated from a smear-ripened cheese.</title>
        <authorList>
            <consortium name="US DOE Joint Genome Institute (JGI-PGF)"/>
            <person name="Walter F."/>
            <person name="Albersmeier A."/>
            <person name="Kalinowski J."/>
            <person name="Ruckert C."/>
        </authorList>
    </citation>
    <scope>NUCLEOTIDE SEQUENCE</scope>
    <source>
        <strain evidence="2">CGMCC 1.15519</strain>
    </source>
</reference>
<feature type="region of interest" description="Disordered" evidence="1">
    <location>
        <begin position="1"/>
        <end position="21"/>
    </location>
</feature>
<evidence type="ECO:0000313" key="2">
    <source>
        <dbReference type="EMBL" id="GGE02182.1"/>
    </source>
</evidence>
<evidence type="ECO:0000313" key="3">
    <source>
        <dbReference type="Proteomes" id="UP000635071"/>
    </source>
</evidence>
<proteinExistence type="predicted"/>
<comment type="caution">
    <text evidence="2">The sequence shown here is derived from an EMBL/GenBank/DDBJ whole genome shotgun (WGS) entry which is preliminary data.</text>
</comment>
<accession>A0A916ZLM7</accession>